<organism evidence="3 4">
    <name type="scientific">Phocaeicola vulgatus</name>
    <name type="common">Bacteroides vulgatus</name>
    <dbReference type="NCBI Taxonomy" id="821"/>
    <lineage>
        <taxon>Bacteria</taxon>
        <taxon>Pseudomonadati</taxon>
        <taxon>Bacteroidota</taxon>
        <taxon>Bacteroidia</taxon>
        <taxon>Bacteroidales</taxon>
        <taxon>Bacteroidaceae</taxon>
        <taxon>Phocaeicola</taxon>
    </lineage>
</organism>
<protein>
    <recommendedName>
        <fullName evidence="2">Sacsin/Nov domain-containing protein</fullName>
    </recommendedName>
</protein>
<evidence type="ECO:0000259" key="2">
    <source>
        <dbReference type="Pfam" id="PF25794"/>
    </source>
</evidence>
<sequence length="1611" mass="186368">MRNKWFEEQIVEFKTRSDSEVLEFLSSYWNITPDVKGVFTMVGTYKKADHKDKKGNDFAYFEDIRNTEGDILYYPFGLGKVKLWTACNDKLEKQDIWRISVKLSPKKFRDKNPFIITLADTKFGLLGTNLKDKLSREAQIRKIFKDTGFTERDAKNTVNALHNIMDDLYSNADDRFVYELLQNADDQPEEGQSVSVILQLLKEHLLFMHNGRVFDTDDVDSICSIGDSTKRKDKEKIGYKGIGFKSVFTGSDTVIINSGNYSFAFDKYSPVYGDSDMNNIPWQLKPIWQERYRYPKEVKENETFWKERVGISLEVEEDNLNDYRMSIARIFAHPIFLLFLKNVTNLEFDEGELRTKISKSHDGDILRIEKDGIVDSSWVVKDYPITIPQEIRDALQDDRNVPEKLKKATMTQISFAAKVEDGKIVKLDNSVLYAYLPTSVNDFGFNFIVNADFLLAANREQLHVKKIWNQFLFSEIGKLLIDWVASLSTVIPSYLELLPSNLLNEEEMGTLSLSPFFNKAFTEALENKSFIRVSDEEAVKQEEIVIDKTGLSKIIGSELFLNILGSDKHLPSDSIDKSVFNNKIFEKVEKVTSDTVIPKMIGNTRFVEWFKSTDDENRNDFYNWLISKDCDRRRANIMSLVDNLPIYKFGDMFFSKGETISDLSKIVMRAGMEELRPIFEVCGYACSDNLDKLPIKSFFSNNIIPGTFDAIFKALLDSEKFSEWLNSNDTDSHKVLVNWLDSQYKPELKTKFEKFVTSMPLFHFVDGNYNGAQVDADPSRIIIDDNLDQVRDILTKIGFKCSNNISNSIFKKYIVTPKSNAVFESIRDKIKGITSDTLTPLEKLSLFNAIKNIEGIGEAKPVQTFLFGNQSRTHRKWLNIMTTYDANYPKWMEEYEIREEENFPEIQKYLVKKENVFNEIIKKDENFNDILKTVSLKDVYLQFKDSWTLYFTKNVINSKGTNESTLEMVEQQDTESKQYFLSKIDRLTLDVNKSYQKEDYISRILTLAFDVLSDEQLRKFASLIFVGERTLSSFTVSDDVNIEYHEGKIMHISLSELLPEYKDTGVIGQIKQSLAIFPETQLSRLLVISPMSTGDIANKINNTNGYTPLSYLFAIYRARKVYNHYNGYVPSIDLTTVQESWIHKLLDILYSQKIELYNDSFGYRLSPYFSTYFNSKYVLPKEQVLPFIESWAIDDDKRSYLISLGVKTDRSKLIQFRKNIIEDTEISSSDVEAQKDSIPSTIELFKNMAVLPFTGANQIQTMKMMELFNKYIRTDIDSNELLSNSVEYDLKEYVTWKNDKTISIYLYAGEMPRKLIKTNLDNLLLCKFNEGDYFYYSPSNMLFINRSCEVRDILYSIASDKNIPFSSSDWQQLFYDNLVTKDEVESRQKEIDVLKKQLERYREKYGDLDNKDSENSTKPVSKDENLKKDVIERPDLSQKEQASAHKEAKEVVREKLVKSGYDCSGWILDNEVNDGKWHSYNQIEGKIKDPDGVPVNVVVKSAKGGYIYLSATDFEFLTQDSKNLLLVWDGDDVHSVSGEDLFTKDSNVNLIFDTEYTPKHYYAALSKVFQYVKRTTFAVKDPKRNTYSQVQGFGMDAKTEGIQELFDDNDL</sequence>
<evidence type="ECO:0000256" key="1">
    <source>
        <dbReference type="SAM" id="MobiDB-lite"/>
    </source>
</evidence>
<dbReference type="Pfam" id="PF25794">
    <property type="entry name" value="SACS"/>
    <property type="match status" value="1"/>
</dbReference>
<dbReference type="Proteomes" id="UP000462922">
    <property type="component" value="Unassembled WGS sequence"/>
</dbReference>
<dbReference type="Gene3D" id="3.30.565.10">
    <property type="entry name" value="Histidine kinase-like ATPase, C-terminal domain"/>
    <property type="match status" value="1"/>
</dbReference>
<dbReference type="PANTHER" id="PTHR32387:SF0">
    <property type="entry name" value="PROTEIN NO VEIN"/>
    <property type="match status" value="1"/>
</dbReference>
<dbReference type="InterPro" id="IPR036890">
    <property type="entry name" value="HATPase_C_sf"/>
</dbReference>
<comment type="caution">
    <text evidence="3">The sequence shown here is derived from an EMBL/GenBank/DDBJ whole genome shotgun (WGS) entry which is preliminary data.</text>
</comment>
<dbReference type="InterPro" id="IPR058210">
    <property type="entry name" value="SACS/Nov_dom"/>
</dbReference>
<evidence type="ECO:0000313" key="4">
    <source>
        <dbReference type="Proteomes" id="UP000462922"/>
    </source>
</evidence>
<gene>
    <name evidence="3" type="ORF">GAY76_02615</name>
</gene>
<accession>A0A7J5RYU3</accession>
<evidence type="ECO:0000313" key="3">
    <source>
        <dbReference type="EMBL" id="KAB6576427.1"/>
    </source>
</evidence>
<reference evidence="3 4" key="1">
    <citation type="journal article" date="2019" name="Nat. Med.">
        <title>A library of human gut bacterial isolates paired with longitudinal multiomics data enables mechanistic microbiome research.</title>
        <authorList>
            <person name="Poyet M."/>
            <person name="Groussin M."/>
            <person name="Gibbons S.M."/>
            <person name="Avila-Pacheco J."/>
            <person name="Jiang X."/>
            <person name="Kearney S.M."/>
            <person name="Perrotta A.R."/>
            <person name="Berdy B."/>
            <person name="Zhao S."/>
            <person name="Lieberman T.D."/>
            <person name="Swanson P.K."/>
            <person name="Smith M."/>
            <person name="Roesemann S."/>
            <person name="Alexander J.E."/>
            <person name="Rich S.A."/>
            <person name="Livny J."/>
            <person name="Vlamakis H."/>
            <person name="Clish C."/>
            <person name="Bullock K."/>
            <person name="Deik A."/>
            <person name="Scott J."/>
            <person name="Pierce K.A."/>
            <person name="Xavier R.J."/>
            <person name="Alm E.J."/>
        </authorList>
    </citation>
    <scope>NUCLEOTIDE SEQUENCE [LARGE SCALE GENOMIC DNA]</scope>
    <source>
        <strain evidence="3 4">BIOML-A110</strain>
    </source>
</reference>
<dbReference type="EMBL" id="WDAX01000004">
    <property type="protein sequence ID" value="KAB6576427.1"/>
    <property type="molecule type" value="Genomic_DNA"/>
</dbReference>
<dbReference type="PANTHER" id="PTHR32387">
    <property type="entry name" value="WU:FJ29H11"/>
    <property type="match status" value="1"/>
</dbReference>
<dbReference type="InterPro" id="IPR052957">
    <property type="entry name" value="Auxin_embryo_med"/>
</dbReference>
<dbReference type="NCBIfam" id="NF047352">
    <property type="entry name" value="P_loop_sacsin"/>
    <property type="match status" value="1"/>
</dbReference>
<name>A0A7J5RYU3_PHOVU</name>
<feature type="domain" description="Sacsin/Nov" evidence="2">
    <location>
        <begin position="161"/>
        <end position="279"/>
    </location>
</feature>
<dbReference type="RefSeq" id="WP_117849026.1">
    <property type="nucleotide sequence ID" value="NZ_JAHYNT010000012.1"/>
</dbReference>
<feature type="region of interest" description="Disordered" evidence="1">
    <location>
        <begin position="1405"/>
        <end position="1446"/>
    </location>
</feature>
<proteinExistence type="predicted"/>
<dbReference type="SUPFAM" id="SSF55874">
    <property type="entry name" value="ATPase domain of HSP90 chaperone/DNA topoisomerase II/histidine kinase"/>
    <property type="match status" value="1"/>
</dbReference>